<dbReference type="InterPro" id="IPR006282">
    <property type="entry name" value="Thi_PPkinase"/>
</dbReference>
<dbReference type="GeneID" id="108670900"/>
<dbReference type="GO" id="GO:0016301">
    <property type="term" value="F:kinase activity"/>
    <property type="evidence" value="ECO:0007669"/>
    <property type="project" value="UniProtKB-KW"/>
</dbReference>
<evidence type="ECO:0000259" key="5">
    <source>
        <dbReference type="SMART" id="SM00983"/>
    </source>
</evidence>
<accession>A0A8B7NJQ3</accession>
<keyword evidence="6" id="KW-1185">Reference proteome</keyword>
<dbReference type="NCBIfam" id="TIGR01378">
    <property type="entry name" value="thi_PPkinase"/>
    <property type="match status" value="1"/>
</dbReference>
<dbReference type="GO" id="GO:0006772">
    <property type="term" value="P:thiamine metabolic process"/>
    <property type="evidence" value="ECO:0007669"/>
    <property type="project" value="InterPro"/>
</dbReference>
<dbReference type="Pfam" id="PF04265">
    <property type="entry name" value="TPK_B1_binding"/>
    <property type="match status" value="1"/>
</dbReference>
<protein>
    <submittedName>
        <fullName evidence="7">Uncharacterized protein LOC108670900 isoform X2</fullName>
    </submittedName>
</protein>
<proteinExistence type="predicted"/>
<evidence type="ECO:0000313" key="7">
    <source>
        <dbReference type="RefSeq" id="XP_018013877.1"/>
    </source>
</evidence>
<dbReference type="GO" id="GO:0004788">
    <property type="term" value="F:thiamine diphosphokinase activity"/>
    <property type="evidence" value="ECO:0007669"/>
    <property type="project" value="InterPro"/>
</dbReference>
<sequence length="442" mass="47832">MPGTPGMHVWNVAELLQGKEQFAMLLLNHAISKENATSLQKLWCKACVRVSVDGGTNDYYKYILHHPDKNCLSNGASSSMASINNNSQHKKFNSMSGDSIKPESIGPKSFNSQSLQFLLNLNQDNCKTTNSPGKNDLVFKNLSNNSYSIQIESTNQCNGKLYPFLHTGIPLPDFISGDFDSVDPKILQHFSRLGVNIIPTPEQDETDFTKALRELNKYLESRPSIQVSIVLVAVEISALRFDHVFGNINTLHKAQKLLPSLPVILLSGSSVHFLLSAGHHVISSPGFPSPEDNWCAYVPLSGPSVVSTKGLKWDVENCVVQFGGLVSTSNQFASPDGSAHISTDKPLLFIMGTPLVLADNNSIPAADNASRAADAAIPATDDVTLAAVDVTPTADDVTPAADNFTSTSADSTPTKDYAHLDKILPDIVQHESPRPSVVRPDE</sequence>
<dbReference type="InterPro" id="IPR007371">
    <property type="entry name" value="TPK_catalytic"/>
</dbReference>
<dbReference type="CDD" id="cd07995">
    <property type="entry name" value="TPK"/>
    <property type="match status" value="1"/>
</dbReference>
<evidence type="ECO:0000256" key="3">
    <source>
        <dbReference type="ARBA" id="ARBA00022777"/>
    </source>
</evidence>
<keyword evidence="3" id="KW-0418">Kinase</keyword>
<evidence type="ECO:0000313" key="6">
    <source>
        <dbReference type="Proteomes" id="UP000694843"/>
    </source>
</evidence>
<evidence type="ECO:0000256" key="4">
    <source>
        <dbReference type="ARBA" id="ARBA00022840"/>
    </source>
</evidence>
<dbReference type="KEGG" id="hazt:108670900"/>
<evidence type="ECO:0000256" key="1">
    <source>
        <dbReference type="ARBA" id="ARBA00022679"/>
    </source>
</evidence>
<feature type="domain" description="Thiamin pyrophosphokinase thiamin-binding" evidence="5">
    <location>
        <begin position="278"/>
        <end position="347"/>
    </location>
</feature>
<dbReference type="InterPro" id="IPR007373">
    <property type="entry name" value="Thiamin_PyroPKinase_B1-bd"/>
</dbReference>
<evidence type="ECO:0000256" key="2">
    <source>
        <dbReference type="ARBA" id="ARBA00022741"/>
    </source>
</evidence>
<dbReference type="InterPro" id="IPR036759">
    <property type="entry name" value="TPK_catalytic_sf"/>
</dbReference>
<gene>
    <name evidence="7" type="primary">LOC108670900</name>
</gene>
<dbReference type="GO" id="GO:0030975">
    <property type="term" value="F:thiamine binding"/>
    <property type="evidence" value="ECO:0007669"/>
    <property type="project" value="InterPro"/>
</dbReference>
<dbReference type="SUPFAM" id="SSF63862">
    <property type="entry name" value="Thiamin pyrophosphokinase, substrate-binding domain"/>
    <property type="match status" value="1"/>
</dbReference>
<name>A0A8B7NJQ3_HYAAZ</name>
<dbReference type="PANTHER" id="PTHR13622">
    <property type="entry name" value="THIAMIN PYROPHOSPHOKINASE"/>
    <property type="match status" value="1"/>
</dbReference>
<keyword evidence="4" id="KW-0067">ATP-binding</keyword>
<dbReference type="GO" id="GO:0009229">
    <property type="term" value="P:thiamine diphosphate biosynthetic process"/>
    <property type="evidence" value="ECO:0007669"/>
    <property type="project" value="InterPro"/>
</dbReference>
<dbReference type="OrthoDB" id="25149at2759"/>
<dbReference type="RefSeq" id="XP_018013877.1">
    <property type="nucleotide sequence ID" value="XM_018158388.2"/>
</dbReference>
<dbReference type="Proteomes" id="UP000694843">
    <property type="component" value="Unplaced"/>
</dbReference>
<dbReference type="InterPro" id="IPR036371">
    <property type="entry name" value="TPK_B1-bd_sf"/>
</dbReference>
<keyword evidence="2" id="KW-0547">Nucleotide-binding</keyword>
<dbReference type="Pfam" id="PF04263">
    <property type="entry name" value="TPK_catalytic"/>
    <property type="match status" value="1"/>
</dbReference>
<keyword evidence="1" id="KW-0808">Transferase</keyword>
<dbReference type="SMART" id="SM00983">
    <property type="entry name" value="TPK_B1_binding"/>
    <property type="match status" value="1"/>
</dbReference>
<dbReference type="PANTHER" id="PTHR13622:SF8">
    <property type="entry name" value="THIAMIN PYROPHOSPHOKINASE 1"/>
    <property type="match status" value="1"/>
</dbReference>
<dbReference type="SUPFAM" id="SSF63999">
    <property type="entry name" value="Thiamin pyrophosphokinase, catalytic domain"/>
    <property type="match status" value="1"/>
</dbReference>
<reference evidence="7" key="1">
    <citation type="submission" date="2025-08" db="UniProtKB">
        <authorList>
            <consortium name="RefSeq"/>
        </authorList>
    </citation>
    <scope>IDENTIFICATION</scope>
    <source>
        <tissue evidence="7">Whole organism</tissue>
    </source>
</reference>
<dbReference type="AlphaFoldDB" id="A0A8B7NJQ3"/>
<dbReference type="Gene3D" id="3.40.50.10240">
    <property type="entry name" value="Thiamin pyrophosphokinase, catalytic domain"/>
    <property type="match status" value="1"/>
</dbReference>
<organism evidence="6 7">
    <name type="scientific">Hyalella azteca</name>
    <name type="common">Amphipod</name>
    <dbReference type="NCBI Taxonomy" id="294128"/>
    <lineage>
        <taxon>Eukaryota</taxon>
        <taxon>Metazoa</taxon>
        <taxon>Ecdysozoa</taxon>
        <taxon>Arthropoda</taxon>
        <taxon>Crustacea</taxon>
        <taxon>Multicrustacea</taxon>
        <taxon>Malacostraca</taxon>
        <taxon>Eumalacostraca</taxon>
        <taxon>Peracarida</taxon>
        <taxon>Amphipoda</taxon>
        <taxon>Senticaudata</taxon>
        <taxon>Talitrida</taxon>
        <taxon>Talitroidea</taxon>
        <taxon>Hyalellidae</taxon>
        <taxon>Hyalella</taxon>
    </lineage>
</organism>
<dbReference type="GO" id="GO:0005524">
    <property type="term" value="F:ATP binding"/>
    <property type="evidence" value="ECO:0007669"/>
    <property type="project" value="UniProtKB-KW"/>
</dbReference>